<evidence type="ECO:0000313" key="5">
    <source>
        <dbReference type="Proteomes" id="UP000325116"/>
    </source>
</evidence>
<dbReference type="EMBL" id="SAXT01000005">
    <property type="protein sequence ID" value="TXJ11956.1"/>
    <property type="molecule type" value="Genomic_DNA"/>
</dbReference>
<dbReference type="AlphaFoldDB" id="A0A5C8CGA3"/>
<gene>
    <name evidence="3" type="ORF">EPJ71_05385</name>
    <name evidence="2" type="ORF">EPJ80_09665</name>
</gene>
<feature type="coiled-coil region" evidence="1">
    <location>
        <begin position="320"/>
        <end position="354"/>
    </location>
</feature>
<dbReference type="RefSeq" id="WP_021958056.1">
    <property type="nucleotide sequence ID" value="NZ_SAXT01000005.1"/>
</dbReference>
<dbReference type="Gene3D" id="3.40.50.300">
    <property type="entry name" value="P-loop containing nucleotide triphosphate hydrolases"/>
    <property type="match status" value="1"/>
</dbReference>
<dbReference type="SUPFAM" id="SSF52540">
    <property type="entry name" value="P-loop containing nucleoside triphosphate hydrolases"/>
    <property type="match status" value="1"/>
</dbReference>
<keyword evidence="1" id="KW-0175">Coiled coil</keyword>
<dbReference type="Proteomes" id="UP000322659">
    <property type="component" value="Unassembled WGS sequence"/>
</dbReference>
<name>A0A5C8CGA3_9SPIR</name>
<reference evidence="2" key="2">
    <citation type="submission" date="2019-01" db="EMBL/GenBank/DDBJ databases">
        <authorList>
            <person name="Thorell K."/>
        </authorList>
    </citation>
    <scope>NUCLEOTIDE SEQUENCE</scope>
    <source>
        <strain evidence="3">PC5099IV</strain>
        <strain evidence="2">W1</strain>
    </source>
</reference>
<dbReference type="Proteomes" id="UP000325116">
    <property type="component" value="Unassembled WGS sequence"/>
</dbReference>
<dbReference type="EMBL" id="SAXZ01000010">
    <property type="protein sequence ID" value="TXJ32974.1"/>
    <property type="molecule type" value="Genomic_DNA"/>
</dbReference>
<comment type="caution">
    <text evidence="2">The sequence shown here is derived from an EMBL/GenBank/DDBJ whole genome shotgun (WGS) entry which is preliminary data.</text>
</comment>
<proteinExistence type="predicted"/>
<evidence type="ECO:0000313" key="4">
    <source>
        <dbReference type="Proteomes" id="UP000322659"/>
    </source>
</evidence>
<reference evidence="4 5" key="1">
    <citation type="journal article" date="1992" name="Lakartidningen">
        <title>[Penicillin V and not amoxicillin is the first choice preparation in acute otitis].</title>
        <authorList>
            <person name="Kamme C."/>
            <person name="Lundgren K."/>
            <person name="Prellner K."/>
        </authorList>
    </citation>
    <scope>NUCLEOTIDE SEQUENCE [LARGE SCALE GENOMIC DNA]</scope>
    <source>
        <strain evidence="3 4">PC5099IV</strain>
        <strain evidence="2 5">W1</strain>
    </source>
</reference>
<sequence>MKLQVNIQNCYGIGKFDKEFDFSNENMFLIYAQNGIFKTSFAKTLKDIIDGKTPKDNIFNKRMSNANIKIDNNNPTKDNLLVINSFDEDFNSAESVTTFMASKELKKEYDNIFKSLEKEKSELIKKLKKRTGSSDCEKELMQIFNSENTFYEILSNYFNEIAESKEKYDFEYHDIFDDKKVVKDFLDKNIELLDEYINKYNELLSKSILFKNMDGGSFGTNQVDNLTEALKDDAFFKANHTIKIGEEIITSNKELKDLAQSEINRIINNKELLDKFTKIEKQIKNIALRKFKDIIQRDNLLLLNLKDYEGFRKKVFISFLKEFENDIKLLVDNYKNQKEAISNIIAEAKKEQEKWKNIVDLFNSRFFVPFTVSISNQEEVILKEEVAQFSFEFYDGDKMEIDTEQLKQNLSMGEKKALYILQIIFEIEAKREKNQDVLLIFDDVADSFDYRNKYAIIEYINDIKESNNFKSIIMTHNFDFYRTLGSRLCISRENIFMVSKNEEREIKLERGEYLKAVINDLKKKSENSDIKAFISLIPFVRNLIEYTKGENDNDYIMLTNCLHIKNDTNTLQAICINNIIKSILNIQSNNSQNLIKDMIYNEAQNILNDNNLNPIYIENKIVLSISIRLKAEEFMIKKLINNNILNEIKNNQTRELFKAVENNISYEEKIILQKVLMMTSENIHINSFMYEPILDTSVEHLKALHEEINKLLIS</sequence>
<keyword evidence="4" id="KW-1185">Reference proteome</keyword>
<accession>A0A5C8CGA3</accession>
<dbReference type="InterPro" id="IPR027417">
    <property type="entry name" value="P-loop_NTPase"/>
</dbReference>
<evidence type="ECO:0000313" key="2">
    <source>
        <dbReference type="EMBL" id="TXJ11956.1"/>
    </source>
</evidence>
<organism evidence="2 5">
    <name type="scientific">Brachyspira aalborgi</name>
    <dbReference type="NCBI Taxonomy" id="29522"/>
    <lineage>
        <taxon>Bacteria</taxon>
        <taxon>Pseudomonadati</taxon>
        <taxon>Spirochaetota</taxon>
        <taxon>Spirochaetia</taxon>
        <taxon>Brachyspirales</taxon>
        <taxon>Brachyspiraceae</taxon>
        <taxon>Brachyspira</taxon>
    </lineage>
</organism>
<evidence type="ECO:0000313" key="3">
    <source>
        <dbReference type="EMBL" id="TXJ32974.1"/>
    </source>
</evidence>
<evidence type="ECO:0000256" key="1">
    <source>
        <dbReference type="SAM" id="Coils"/>
    </source>
</evidence>
<protein>
    <submittedName>
        <fullName evidence="2">Uncharacterized protein</fullName>
    </submittedName>
</protein>